<proteinExistence type="predicted"/>
<accession>A0A160TVJ1</accession>
<dbReference type="AlphaFoldDB" id="A0A160TVJ1"/>
<protein>
    <submittedName>
        <fullName evidence="1">Uncharacterized protein</fullName>
    </submittedName>
</protein>
<reference evidence="1" key="1">
    <citation type="submission" date="2015-10" db="EMBL/GenBank/DDBJ databases">
        <authorList>
            <person name="Gilbert D.G."/>
        </authorList>
    </citation>
    <scope>NUCLEOTIDE SEQUENCE</scope>
</reference>
<sequence length="47" mass="5283">MALDGRAKVLEKCGRNRDRNPEYCHSYRLGAGCLVTLDRIPSFMIVG</sequence>
<name>A0A160TVJ1_9ZZZZ</name>
<dbReference type="EMBL" id="CZRL01000106">
    <property type="protein sequence ID" value="CUS54923.1"/>
    <property type="molecule type" value="Genomic_DNA"/>
</dbReference>
<evidence type="ECO:0000313" key="1">
    <source>
        <dbReference type="EMBL" id="CUS54923.1"/>
    </source>
</evidence>
<gene>
    <name evidence="1" type="ORF">MGWOODY_XGa1913</name>
</gene>
<organism evidence="1">
    <name type="scientific">hydrothermal vent metagenome</name>
    <dbReference type="NCBI Taxonomy" id="652676"/>
    <lineage>
        <taxon>unclassified sequences</taxon>
        <taxon>metagenomes</taxon>
        <taxon>ecological metagenomes</taxon>
    </lineage>
</organism>